<evidence type="ECO:0000256" key="8">
    <source>
        <dbReference type="ARBA" id="ARBA00023136"/>
    </source>
</evidence>
<keyword evidence="2" id="KW-0813">Transport</keyword>
<keyword evidence="3" id="KW-1003">Cell membrane</keyword>
<evidence type="ECO:0000256" key="5">
    <source>
        <dbReference type="ARBA" id="ARBA00022692"/>
    </source>
</evidence>
<proteinExistence type="predicted"/>
<keyword evidence="6" id="KW-0653">Protein transport</keyword>
<dbReference type="InterPro" id="IPR024961">
    <property type="entry name" value="T2SS_GspC_N"/>
</dbReference>
<comment type="caution">
    <text evidence="12">The sequence shown here is derived from an EMBL/GenBank/DDBJ whole genome shotgun (WGS) entry which is preliminary data.</text>
</comment>
<dbReference type="GO" id="GO:0015031">
    <property type="term" value="P:protein transport"/>
    <property type="evidence" value="ECO:0007669"/>
    <property type="project" value="UniProtKB-KW"/>
</dbReference>
<name>A0A2W5AIC9_9SPHN</name>
<evidence type="ECO:0000256" key="9">
    <source>
        <dbReference type="SAM" id="MobiDB-lite"/>
    </source>
</evidence>
<keyword evidence="7 10" id="KW-1133">Transmembrane helix</keyword>
<evidence type="ECO:0000313" key="13">
    <source>
        <dbReference type="Proteomes" id="UP000249066"/>
    </source>
</evidence>
<dbReference type="Proteomes" id="UP000249066">
    <property type="component" value="Unassembled WGS sequence"/>
</dbReference>
<gene>
    <name evidence="12" type="ORF">DI623_00940</name>
</gene>
<protein>
    <recommendedName>
        <fullName evidence="11">Type II secretion system protein GspC N-terminal domain-containing protein</fullName>
    </recommendedName>
</protein>
<comment type="subcellular location">
    <subcellularLocation>
        <location evidence="1">Cell inner membrane</location>
    </subcellularLocation>
</comment>
<dbReference type="Gene3D" id="2.30.30.830">
    <property type="match status" value="1"/>
</dbReference>
<feature type="compositionally biased region" description="Polar residues" evidence="9">
    <location>
        <begin position="241"/>
        <end position="252"/>
    </location>
</feature>
<evidence type="ECO:0000256" key="3">
    <source>
        <dbReference type="ARBA" id="ARBA00022475"/>
    </source>
</evidence>
<accession>A0A2W5AIC9</accession>
<evidence type="ECO:0000256" key="6">
    <source>
        <dbReference type="ARBA" id="ARBA00022927"/>
    </source>
</evidence>
<organism evidence="12 13">
    <name type="scientific">Sphingomonas sanxanigenens</name>
    <dbReference type="NCBI Taxonomy" id="397260"/>
    <lineage>
        <taxon>Bacteria</taxon>
        <taxon>Pseudomonadati</taxon>
        <taxon>Pseudomonadota</taxon>
        <taxon>Alphaproteobacteria</taxon>
        <taxon>Sphingomonadales</taxon>
        <taxon>Sphingomonadaceae</taxon>
        <taxon>Sphingomonas</taxon>
    </lineage>
</organism>
<evidence type="ECO:0000256" key="10">
    <source>
        <dbReference type="SAM" id="Phobius"/>
    </source>
</evidence>
<sequence length="252" mass="24824">MIRLDRIDPARAGRIVDLVAILLAISVALALAALTWRIIAGGPGAHVAAAPPPQVYAATDVAPVVQLAPFGAPGAAGAASGPTSLPLILKAIIYRASPGVSTAIIAAAGQPAKAFKVGDSAGGLAAISAIERDHVVVDAGGQLQQLFFPGRMKELLGQAQAGGAPLPPPAPSPPAPDGAVQAPSLPVAPPPASPPAPPSPGAQPQAAPTAIPPGRQGAFLDSSSSAPTSRPGANRLLARLSAQSSNQIQALR</sequence>
<feature type="compositionally biased region" description="Pro residues" evidence="9">
    <location>
        <begin position="165"/>
        <end position="176"/>
    </location>
</feature>
<reference evidence="12 13" key="1">
    <citation type="submission" date="2017-08" db="EMBL/GenBank/DDBJ databases">
        <title>Infants hospitalized years apart are colonized by the same room-sourced microbial strains.</title>
        <authorList>
            <person name="Brooks B."/>
            <person name="Olm M.R."/>
            <person name="Firek B.A."/>
            <person name="Baker R."/>
            <person name="Thomas B.C."/>
            <person name="Morowitz M.J."/>
            <person name="Banfield J.F."/>
        </authorList>
    </citation>
    <scope>NUCLEOTIDE SEQUENCE [LARGE SCALE GENOMIC DNA]</scope>
    <source>
        <strain evidence="12">S2_018_000_R2_101</strain>
    </source>
</reference>
<dbReference type="EMBL" id="QFNN01000002">
    <property type="protein sequence ID" value="PZO92049.1"/>
    <property type="molecule type" value="Genomic_DNA"/>
</dbReference>
<evidence type="ECO:0000256" key="7">
    <source>
        <dbReference type="ARBA" id="ARBA00022989"/>
    </source>
</evidence>
<evidence type="ECO:0000256" key="1">
    <source>
        <dbReference type="ARBA" id="ARBA00004533"/>
    </source>
</evidence>
<evidence type="ECO:0000256" key="2">
    <source>
        <dbReference type="ARBA" id="ARBA00022448"/>
    </source>
</evidence>
<feature type="domain" description="Type II secretion system protein GspC N-terminal" evidence="11">
    <location>
        <begin position="22"/>
        <end position="148"/>
    </location>
</feature>
<dbReference type="GO" id="GO:0005886">
    <property type="term" value="C:plasma membrane"/>
    <property type="evidence" value="ECO:0007669"/>
    <property type="project" value="UniProtKB-SubCell"/>
</dbReference>
<evidence type="ECO:0000256" key="4">
    <source>
        <dbReference type="ARBA" id="ARBA00022519"/>
    </source>
</evidence>
<dbReference type="Pfam" id="PF11356">
    <property type="entry name" value="T2SSC"/>
    <property type="match status" value="1"/>
</dbReference>
<feature type="transmembrane region" description="Helical" evidence="10">
    <location>
        <begin position="12"/>
        <end position="36"/>
    </location>
</feature>
<evidence type="ECO:0000259" key="11">
    <source>
        <dbReference type="Pfam" id="PF11356"/>
    </source>
</evidence>
<feature type="compositionally biased region" description="Low complexity" evidence="9">
    <location>
        <begin position="202"/>
        <end position="213"/>
    </location>
</feature>
<keyword evidence="5 10" id="KW-0812">Transmembrane</keyword>
<feature type="region of interest" description="Disordered" evidence="9">
    <location>
        <begin position="160"/>
        <end position="252"/>
    </location>
</feature>
<dbReference type="AlphaFoldDB" id="A0A2W5AIC9"/>
<evidence type="ECO:0000313" key="12">
    <source>
        <dbReference type="EMBL" id="PZO92049.1"/>
    </source>
</evidence>
<keyword evidence="4" id="KW-0997">Cell inner membrane</keyword>
<keyword evidence="8 10" id="KW-0472">Membrane</keyword>
<feature type="compositionally biased region" description="Pro residues" evidence="9">
    <location>
        <begin position="186"/>
        <end position="201"/>
    </location>
</feature>